<dbReference type="Proteomes" id="UP000440224">
    <property type="component" value="Unassembled WGS sequence"/>
</dbReference>
<reference evidence="1 2" key="1">
    <citation type="submission" date="2019-10" db="EMBL/GenBank/DDBJ databases">
        <title>A soil myxobacterium in the family Polyangiaceae.</title>
        <authorList>
            <person name="Li Y."/>
            <person name="Wang J."/>
        </authorList>
    </citation>
    <scope>NUCLEOTIDE SEQUENCE [LARGE SCALE GENOMIC DNA]</scope>
    <source>
        <strain evidence="1 2">DSM 14734</strain>
    </source>
</reference>
<gene>
    <name evidence="1" type="ORF">GF068_28375</name>
</gene>
<dbReference type="RefSeq" id="WP_153822621.1">
    <property type="nucleotide sequence ID" value="NZ_WJIE01000009.1"/>
</dbReference>
<keyword evidence="2" id="KW-1185">Reference proteome</keyword>
<organism evidence="1 2">
    <name type="scientific">Polyangium spumosum</name>
    <dbReference type="NCBI Taxonomy" id="889282"/>
    <lineage>
        <taxon>Bacteria</taxon>
        <taxon>Pseudomonadati</taxon>
        <taxon>Myxococcota</taxon>
        <taxon>Polyangia</taxon>
        <taxon>Polyangiales</taxon>
        <taxon>Polyangiaceae</taxon>
        <taxon>Polyangium</taxon>
    </lineage>
</organism>
<comment type="caution">
    <text evidence="1">The sequence shown here is derived from an EMBL/GenBank/DDBJ whole genome shotgun (WGS) entry which is preliminary data.</text>
</comment>
<evidence type="ECO:0000313" key="2">
    <source>
        <dbReference type="Proteomes" id="UP000440224"/>
    </source>
</evidence>
<dbReference type="EMBL" id="WJIE01000009">
    <property type="protein sequence ID" value="MRG95804.1"/>
    <property type="molecule type" value="Genomic_DNA"/>
</dbReference>
<evidence type="ECO:0000313" key="1">
    <source>
        <dbReference type="EMBL" id="MRG95804.1"/>
    </source>
</evidence>
<dbReference type="AlphaFoldDB" id="A0A6N7Q0J5"/>
<sequence length="73" mass="7895">MTVASSPARALQKTQGWVSYRHEGLSAWYLNGPLGLEQGSELDDADGDGRGEVVRLVDAEGRVALTYADLFVK</sequence>
<name>A0A6N7Q0J5_9BACT</name>
<protein>
    <submittedName>
        <fullName evidence="1">Uncharacterized protein</fullName>
    </submittedName>
</protein>
<accession>A0A6N7Q0J5</accession>
<proteinExistence type="predicted"/>